<gene>
    <name evidence="1" type="ORF">AUJ95_07240</name>
</gene>
<sequence>MEMIQNRDIIKPNLKYPKDFINKIICGDCLDLIKLIPNNSINAIITDPPYGLNKNGIRNDADLSLFYNIMPECDRVLKNNSFFITFFSTKFLPQLFKNIAKLLLKESKGH</sequence>
<accession>A0A1J5E0E8</accession>
<dbReference type="PROSITE" id="PS00092">
    <property type="entry name" value="N6_MTASE"/>
    <property type="match status" value="1"/>
</dbReference>
<dbReference type="InterPro" id="IPR029063">
    <property type="entry name" value="SAM-dependent_MTases_sf"/>
</dbReference>
<dbReference type="GO" id="GO:0032259">
    <property type="term" value="P:methylation"/>
    <property type="evidence" value="ECO:0007669"/>
    <property type="project" value="InterPro"/>
</dbReference>
<evidence type="ECO:0000313" key="2">
    <source>
        <dbReference type="Proteomes" id="UP000183085"/>
    </source>
</evidence>
<dbReference type="AlphaFoldDB" id="A0A1J5E0E8"/>
<dbReference type="Proteomes" id="UP000183085">
    <property type="component" value="Unassembled WGS sequence"/>
</dbReference>
<evidence type="ECO:0000313" key="1">
    <source>
        <dbReference type="EMBL" id="OIP38090.1"/>
    </source>
</evidence>
<proteinExistence type="predicted"/>
<name>A0A1J5E0E8_9BACT</name>
<dbReference type="GO" id="GO:0008168">
    <property type="term" value="F:methyltransferase activity"/>
    <property type="evidence" value="ECO:0007669"/>
    <property type="project" value="InterPro"/>
</dbReference>
<protein>
    <recommendedName>
        <fullName evidence="3">DNA methylase N-4/N-6 domain-containing protein</fullName>
    </recommendedName>
</protein>
<dbReference type="GO" id="GO:0003676">
    <property type="term" value="F:nucleic acid binding"/>
    <property type="evidence" value="ECO:0007669"/>
    <property type="project" value="InterPro"/>
</dbReference>
<dbReference type="InterPro" id="IPR002052">
    <property type="entry name" value="DNA_methylase_N6_adenine_CS"/>
</dbReference>
<dbReference type="Gene3D" id="3.40.50.150">
    <property type="entry name" value="Vaccinia Virus protein VP39"/>
    <property type="match status" value="1"/>
</dbReference>
<dbReference type="EMBL" id="MNYI01000188">
    <property type="protein sequence ID" value="OIP38090.1"/>
    <property type="molecule type" value="Genomic_DNA"/>
</dbReference>
<reference evidence="1 2" key="1">
    <citation type="journal article" date="2016" name="Environ. Microbiol.">
        <title>Genomic resolution of a cold subsurface aquifer community provides metabolic insights for novel microbes adapted to high CO concentrations.</title>
        <authorList>
            <person name="Probst A.J."/>
            <person name="Castelle C.J."/>
            <person name="Singh A."/>
            <person name="Brown C.T."/>
            <person name="Anantharaman K."/>
            <person name="Sharon I."/>
            <person name="Hug L.A."/>
            <person name="Burstein D."/>
            <person name="Emerson J.B."/>
            <person name="Thomas B.C."/>
            <person name="Banfield J.F."/>
        </authorList>
    </citation>
    <scope>NUCLEOTIDE SEQUENCE [LARGE SCALE GENOMIC DNA]</scope>
    <source>
        <strain evidence="1">CG2_30_40_21</strain>
    </source>
</reference>
<evidence type="ECO:0008006" key="3">
    <source>
        <dbReference type="Google" id="ProtNLM"/>
    </source>
</evidence>
<comment type="caution">
    <text evidence="1">The sequence shown here is derived from an EMBL/GenBank/DDBJ whole genome shotgun (WGS) entry which is preliminary data.</text>
</comment>
<organism evidence="1 2">
    <name type="scientific">Candidatus Desantisbacteria bacterium CG2_30_40_21</name>
    <dbReference type="NCBI Taxonomy" id="1817895"/>
    <lineage>
        <taxon>Bacteria</taxon>
        <taxon>Candidatus Desantisiibacteriota</taxon>
    </lineage>
</organism>
<dbReference type="SUPFAM" id="SSF53335">
    <property type="entry name" value="S-adenosyl-L-methionine-dependent methyltransferases"/>
    <property type="match status" value="1"/>
</dbReference>
<dbReference type="STRING" id="1817895.AUJ95_07240"/>